<feature type="binding site" evidence="9">
    <location>
        <position position="244"/>
    </location>
    <ligand>
        <name>glycerol</name>
        <dbReference type="ChEBI" id="CHEBI:17754"/>
    </ligand>
</feature>
<feature type="binding site" evidence="9">
    <location>
        <position position="82"/>
    </location>
    <ligand>
        <name>sn-glycerol 3-phosphate</name>
        <dbReference type="ChEBI" id="CHEBI:57597"/>
    </ligand>
</feature>
<sequence length="493" mass="53533">MAKPILAIDQGTTSSRAILFSADGRPEHVAQQEFAQHFPKDGWVEHDGEEIWRSTVAVCHEVLAKAGLDAGEIAGIGITNQRETTLVWDAATGELLYRAIVWQDRRTASYCAELKAAGHEAMVSERTGLLIDPYFSATKLRWILDNVEGARARAEHGELRFGTVDCFLLWRLTGGKVHRTDATNASRTMLFNIHTQQWDEDLLQLLDIPASLLPEVMDSAADFGQTAPEVLGASIPVCGIAGDQQAALIGQACFQPGMVKSTYGTGCFMVMNTGNTPIRSQNRLLTTVGYRLNGQTSYALEGSIFVAGAAIQWLRDGLKLIQHAGETEALARQAGEHTGVYLVPAFTGLGAPYWDPTARGAIFGLTRDTGIAQIVAAGLQSVCFQTRDLLEAMQADGAQSTAALRVDGGMVINNWVVQELANILGVTVDRPQVTETTALGAAYLAGLQLGIFKNLDDIATHWACERTFAPEMAETQRDALYEGWLDAIRRVRE</sequence>
<feature type="binding site" evidence="9">
    <location>
        <position position="83"/>
    </location>
    <ligand>
        <name>sn-glycerol 3-phosphate</name>
        <dbReference type="ChEBI" id="CHEBI:57597"/>
    </ligand>
</feature>
<accession>A0A2P4EVK1</accession>
<dbReference type="FunFam" id="3.30.420.40:FF:000007">
    <property type="entry name" value="Glycerol kinase"/>
    <property type="match status" value="1"/>
</dbReference>
<feature type="binding site" evidence="9">
    <location>
        <position position="16"/>
    </location>
    <ligand>
        <name>ADP</name>
        <dbReference type="ChEBI" id="CHEBI:456216"/>
    </ligand>
</feature>
<proteinExistence type="inferred from homology"/>
<comment type="similarity">
    <text evidence="2 9">Belongs to the FGGY kinase family.</text>
</comment>
<feature type="binding site" evidence="9">
    <location>
        <position position="12"/>
    </location>
    <ligand>
        <name>sn-glycerol 3-phosphate</name>
        <dbReference type="ChEBI" id="CHEBI:57597"/>
    </ligand>
</feature>
<feature type="binding site" evidence="9">
    <location>
        <position position="265"/>
    </location>
    <ligand>
        <name>ADP</name>
        <dbReference type="ChEBI" id="CHEBI:456216"/>
    </ligand>
</feature>
<gene>
    <name evidence="9 12" type="primary">glpK</name>
    <name evidence="12" type="ORF">C1949_09525</name>
</gene>
<protein>
    <recommendedName>
        <fullName evidence="9">Glycerol kinase</fullName>
        <ecNumber evidence="9">2.7.1.30</ecNumber>
    </recommendedName>
    <alternativeName>
        <fullName evidence="9">ATP:glycerol 3-phosphotransferase</fullName>
    </alternativeName>
    <alternativeName>
        <fullName evidence="9">Glycerokinase</fullName>
        <shortName evidence="9">GK</shortName>
    </alternativeName>
</protein>
<feature type="binding site" evidence="9">
    <location>
        <position position="14"/>
    </location>
    <ligand>
        <name>ATP</name>
        <dbReference type="ChEBI" id="CHEBI:30616"/>
    </ligand>
</feature>
<dbReference type="Gene3D" id="3.30.420.40">
    <property type="match status" value="2"/>
</dbReference>
<evidence type="ECO:0000256" key="6">
    <source>
        <dbReference type="ARBA" id="ARBA00022798"/>
    </source>
</evidence>
<keyword evidence="13" id="KW-1185">Reference proteome</keyword>
<dbReference type="GO" id="GO:0005524">
    <property type="term" value="F:ATP binding"/>
    <property type="evidence" value="ECO:0007669"/>
    <property type="project" value="UniProtKB-UniRule"/>
</dbReference>
<feature type="binding site" evidence="9">
    <location>
        <position position="243"/>
    </location>
    <ligand>
        <name>sn-glycerol 3-phosphate</name>
        <dbReference type="ChEBI" id="CHEBI:57597"/>
    </ligand>
</feature>
<comment type="catalytic activity">
    <reaction evidence="8 9">
        <text>glycerol + ATP = sn-glycerol 3-phosphate + ADP + H(+)</text>
        <dbReference type="Rhea" id="RHEA:21644"/>
        <dbReference type="ChEBI" id="CHEBI:15378"/>
        <dbReference type="ChEBI" id="CHEBI:17754"/>
        <dbReference type="ChEBI" id="CHEBI:30616"/>
        <dbReference type="ChEBI" id="CHEBI:57597"/>
        <dbReference type="ChEBI" id="CHEBI:456216"/>
        <dbReference type="EC" id="2.7.1.30"/>
    </reaction>
</comment>
<comment type="function">
    <text evidence="9">Key enzyme in the regulation of glycerol uptake and metabolism. Catalyzes the phosphorylation of glycerol to yield sn-glycerol 3-phosphate.</text>
</comment>
<keyword evidence="6 9" id="KW-0319">Glycerol metabolism</keyword>
<dbReference type="EMBL" id="PPSK01000007">
    <property type="protein sequence ID" value="POB03599.1"/>
    <property type="molecule type" value="Genomic_DNA"/>
</dbReference>
<evidence type="ECO:0000256" key="1">
    <source>
        <dbReference type="ARBA" id="ARBA00005190"/>
    </source>
</evidence>
<dbReference type="OrthoDB" id="9805576at2"/>
<evidence type="ECO:0000256" key="3">
    <source>
        <dbReference type="ARBA" id="ARBA00022679"/>
    </source>
</evidence>
<comment type="caution">
    <text evidence="12">The sequence shown here is derived from an EMBL/GenBank/DDBJ whole genome shotgun (WGS) entry which is preliminary data.</text>
</comment>
<dbReference type="InterPro" id="IPR000577">
    <property type="entry name" value="Carb_kinase_FGGY"/>
</dbReference>
<feature type="domain" description="Carbohydrate kinase FGGY C-terminal" evidence="11">
    <location>
        <begin position="261"/>
        <end position="447"/>
    </location>
</feature>
<feature type="binding site" evidence="9">
    <location>
        <position position="83"/>
    </location>
    <ligand>
        <name>glycerol</name>
        <dbReference type="ChEBI" id="CHEBI:17754"/>
    </ligand>
</feature>
<dbReference type="RefSeq" id="WP_104738241.1">
    <property type="nucleotide sequence ID" value="NZ_BMHR01000006.1"/>
</dbReference>
<dbReference type="HAMAP" id="MF_00186">
    <property type="entry name" value="Glycerol_kin"/>
    <property type="match status" value="1"/>
</dbReference>
<evidence type="ECO:0000313" key="12">
    <source>
        <dbReference type="EMBL" id="POB03599.1"/>
    </source>
</evidence>
<dbReference type="InterPro" id="IPR005999">
    <property type="entry name" value="Glycerol_kin"/>
</dbReference>
<feature type="binding site" evidence="9">
    <location>
        <position position="13"/>
    </location>
    <ligand>
        <name>ATP</name>
        <dbReference type="ChEBI" id="CHEBI:30616"/>
    </ligand>
</feature>
<dbReference type="InterPro" id="IPR043129">
    <property type="entry name" value="ATPase_NBD"/>
</dbReference>
<feature type="binding site" evidence="9">
    <location>
        <position position="12"/>
    </location>
    <ligand>
        <name>ATP</name>
        <dbReference type="ChEBI" id="CHEBI:30616"/>
    </ligand>
</feature>
<dbReference type="AlphaFoldDB" id="A0A2P4EVK1"/>
<reference evidence="12 13" key="1">
    <citation type="submission" date="2018-01" db="EMBL/GenBank/DDBJ databases">
        <title>Draft genome of the type strain Pseudomonas oceani DSM 100277 isolated from the deep water in Okinawa trough, northwestern Pacific Ocean.</title>
        <authorList>
            <person name="Gomila M."/>
            <person name="Mulet M."/>
            <person name="Garcia-Valdes E."/>
            <person name="Lalucat J."/>
        </authorList>
    </citation>
    <scope>NUCLEOTIDE SEQUENCE [LARGE SCALE GENOMIC DNA]</scope>
    <source>
        <strain evidence="12 13">DSM 100277</strain>
    </source>
</reference>
<evidence type="ECO:0000256" key="5">
    <source>
        <dbReference type="ARBA" id="ARBA00022777"/>
    </source>
</evidence>
<dbReference type="FunFam" id="3.30.420.40:FF:000008">
    <property type="entry name" value="Glycerol kinase"/>
    <property type="match status" value="1"/>
</dbReference>
<feature type="binding site" evidence="9">
    <location>
        <position position="134"/>
    </location>
    <ligand>
        <name>glycerol</name>
        <dbReference type="ChEBI" id="CHEBI:17754"/>
    </ligand>
</feature>
<feature type="domain" description="Carbohydrate kinase FGGY N-terminal" evidence="10">
    <location>
        <begin position="5"/>
        <end position="250"/>
    </location>
</feature>
<feature type="binding site" evidence="9">
    <location>
        <position position="243"/>
    </location>
    <ligand>
        <name>glycerol</name>
        <dbReference type="ChEBI" id="CHEBI:17754"/>
    </ligand>
</feature>
<evidence type="ECO:0000313" key="13">
    <source>
        <dbReference type="Proteomes" id="UP000243451"/>
    </source>
</evidence>
<dbReference type="Pfam" id="PF00370">
    <property type="entry name" value="FGGY_N"/>
    <property type="match status" value="1"/>
</dbReference>
<feature type="binding site" evidence="9">
    <location>
        <position position="12"/>
    </location>
    <ligand>
        <name>ADP</name>
        <dbReference type="ChEBI" id="CHEBI:456216"/>
    </ligand>
</feature>
<dbReference type="PANTHER" id="PTHR10196">
    <property type="entry name" value="SUGAR KINASE"/>
    <property type="match status" value="1"/>
</dbReference>
<keyword evidence="5 9" id="KW-0418">Kinase</keyword>
<dbReference type="CDD" id="cd07786">
    <property type="entry name" value="FGGY_EcGK_like"/>
    <property type="match status" value="1"/>
</dbReference>
<dbReference type="SUPFAM" id="SSF53067">
    <property type="entry name" value="Actin-like ATPase domain"/>
    <property type="match status" value="2"/>
</dbReference>
<evidence type="ECO:0000256" key="9">
    <source>
        <dbReference type="HAMAP-Rule" id="MF_00186"/>
    </source>
</evidence>
<feature type="binding site" evidence="9">
    <location>
        <position position="265"/>
    </location>
    <ligand>
        <name>ATP</name>
        <dbReference type="ChEBI" id="CHEBI:30616"/>
    </ligand>
</feature>
<comment type="activity regulation">
    <text evidence="9">Inhibited by fructose 1,6-bisphosphate (FBP).</text>
</comment>
<dbReference type="EC" id="2.7.1.30" evidence="9"/>
<keyword evidence="4 9" id="KW-0547">Nucleotide-binding</keyword>
<evidence type="ECO:0000256" key="8">
    <source>
        <dbReference type="ARBA" id="ARBA00052101"/>
    </source>
</evidence>
<dbReference type="NCBIfam" id="TIGR01311">
    <property type="entry name" value="glycerol_kin"/>
    <property type="match status" value="1"/>
</dbReference>
<dbReference type="InterPro" id="IPR018484">
    <property type="entry name" value="FGGY_N"/>
</dbReference>
<dbReference type="Pfam" id="PF02782">
    <property type="entry name" value="FGGY_C"/>
    <property type="match status" value="1"/>
</dbReference>
<evidence type="ECO:0000259" key="11">
    <source>
        <dbReference type="Pfam" id="PF02782"/>
    </source>
</evidence>
<feature type="binding site" evidence="9">
    <location>
        <position position="134"/>
    </location>
    <ligand>
        <name>sn-glycerol 3-phosphate</name>
        <dbReference type="ChEBI" id="CHEBI:57597"/>
    </ligand>
</feature>
<dbReference type="GO" id="GO:0005829">
    <property type="term" value="C:cytosol"/>
    <property type="evidence" value="ECO:0007669"/>
    <property type="project" value="TreeGrafter"/>
</dbReference>
<evidence type="ECO:0000259" key="10">
    <source>
        <dbReference type="Pfam" id="PF00370"/>
    </source>
</evidence>
<dbReference type="PIRSF" id="PIRSF000538">
    <property type="entry name" value="GlpK"/>
    <property type="match status" value="1"/>
</dbReference>
<name>A0A2P4EVK1_9GAMM</name>
<dbReference type="UniPathway" id="UPA00618">
    <property type="reaction ID" value="UER00672"/>
</dbReference>
<feature type="binding site" evidence="9">
    <location>
        <position position="409"/>
    </location>
    <ligand>
        <name>ATP</name>
        <dbReference type="ChEBI" id="CHEBI:30616"/>
    </ligand>
</feature>
<dbReference type="GO" id="GO:0006072">
    <property type="term" value="P:glycerol-3-phosphate metabolic process"/>
    <property type="evidence" value="ECO:0007669"/>
    <property type="project" value="InterPro"/>
</dbReference>
<organism evidence="12 13">
    <name type="scientific">Halopseudomonas oceani</name>
    <dbReference type="NCBI Taxonomy" id="1708783"/>
    <lineage>
        <taxon>Bacteria</taxon>
        <taxon>Pseudomonadati</taxon>
        <taxon>Pseudomonadota</taxon>
        <taxon>Gammaproteobacteria</taxon>
        <taxon>Pseudomonadales</taxon>
        <taxon>Pseudomonadaceae</taxon>
        <taxon>Halopseudomonas</taxon>
    </lineage>
</organism>
<evidence type="ECO:0000256" key="7">
    <source>
        <dbReference type="ARBA" id="ARBA00022840"/>
    </source>
</evidence>
<dbReference type="PANTHER" id="PTHR10196:SF78">
    <property type="entry name" value="GLYCEROL KINASE"/>
    <property type="match status" value="1"/>
</dbReference>
<dbReference type="InterPro" id="IPR018483">
    <property type="entry name" value="Carb_kinase_FGGY_CS"/>
</dbReference>
<feature type="binding site" evidence="9">
    <location>
        <position position="308"/>
    </location>
    <ligand>
        <name>ADP</name>
        <dbReference type="ChEBI" id="CHEBI:456216"/>
    </ligand>
</feature>
<dbReference type="GO" id="GO:0004370">
    <property type="term" value="F:glycerol kinase activity"/>
    <property type="evidence" value="ECO:0007669"/>
    <property type="project" value="UniProtKB-UniRule"/>
</dbReference>
<feature type="binding site" evidence="9">
    <location>
        <position position="308"/>
    </location>
    <ligand>
        <name>ATP</name>
        <dbReference type="ChEBI" id="CHEBI:30616"/>
    </ligand>
</feature>
<feature type="binding site" evidence="9">
    <location>
        <position position="413"/>
    </location>
    <ligand>
        <name>ADP</name>
        <dbReference type="ChEBI" id="CHEBI:456216"/>
    </ligand>
</feature>
<keyword evidence="7 9" id="KW-0067">ATP-binding</keyword>
<keyword evidence="3 9" id="KW-0808">Transferase</keyword>
<dbReference type="PROSITE" id="PS00933">
    <property type="entry name" value="FGGY_KINASES_1"/>
    <property type="match status" value="1"/>
</dbReference>
<dbReference type="InterPro" id="IPR018485">
    <property type="entry name" value="FGGY_C"/>
</dbReference>
<feature type="binding site" evidence="9">
    <location>
        <position position="409"/>
    </location>
    <ligand>
        <name>ADP</name>
        <dbReference type="ChEBI" id="CHEBI:456216"/>
    </ligand>
</feature>
<dbReference type="NCBIfam" id="NF000756">
    <property type="entry name" value="PRK00047.1"/>
    <property type="match status" value="1"/>
</dbReference>
<comment type="pathway">
    <text evidence="1 9">Polyol metabolism; glycerol degradation via glycerol kinase pathway; sn-glycerol 3-phosphate from glycerol: step 1/1.</text>
</comment>
<dbReference type="Proteomes" id="UP000243451">
    <property type="component" value="Unassembled WGS sequence"/>
</dbReference>
<feature type="binding site" evidence="9">
    <location>
        <position position="312"/>
    </location>
    <ligand>
        <name>ATP</name>
        <dbReference type="ChEBI" id="CHEBI:30616"/>
    </ligand>
</feature>
<dbReference type="GO" id="GO:0019563">
    <property type="term" value="P:glycerol catabolic process"/>
    <property type="evidence" value="ECO:0007669"/>
    <property type="project" value="UniProtKB-UniRule"/>
</dbReference>
<evidence type="ECO:0000256" key="2">
    <source>
        <dbReference type="ARBA" id="ARBA00009156"/>
    </source>
</evidence>
<feature type="binding site" evidence="9">
    <location>
        <position position="82"/>
    </location>
    <ligand>
        <name>glycerol</name>
        <dbReference type="ChEBI" id="CHEBI:17754"/>
    </ligand>
</feature>
<evidence type="ECO:0000256" key="4">
    <source>
        <dbReference type="ARBA" id="ARBA00022741"/>
    </source>
</evidence>